<dbReference type="EMBL" id="CAEZSR010000051">
    <property type="protein sequence ID" value="CAB4558781.1"/>
    <property type="molecule type" value="Genomic_DNA"/>
</dbReference>
<feature type="transmembrane region" description="Helical" evidence="2">
    <location>
        <begin position="161"/>
        <end position="180"/>
    </location>
</feature>
<sequence length="368" mass="41431">MTTITAPHAHPSPAQPAPSLTRAMMPTAAEIARGRRRLHRKAGYISVLLAGSYGALVFAPVGFWLRALFGLVLAVACVSLATGVMHDGNHGAFSTNARVSRIAGWSSDLLGASSYLWRFKHNKLHHGNTNVVGYDTDIDQMPFARLAPQQPWKPWHRYQHVYMWFLYGFLTLQWFLLGDLRTLRSGKVGDHALPVRPRRRDVALISFGKLLHLTWALLIPMLFHPWWGVLAFYLSISWLVGFLLANIFQLAHCVDRAEFFTPDAPRRGADFELHQLRTTVDIRCKVPVVRDALHWMMGGLDHQVEHHLAPKLPHTTHRLAGPRLEAVCREAGVTYRVHPSITSAVRSHARWLRAMGRRPIDPPGGITP</sequence>
<keyword evidence="2" id="KW-0812">Transmembrane</keyword>
<evidence type="ECO:0000256" key="2">
    <source>
        <dbReference type="SAM" id="Phobius"/>
    </source>
</evidence>
<feature type="transmembrane region" description="Helical" evidence="2">
    <location>
        <begin position="42"/>
        <end position="61"/>
    </location>
</feature>
<dbReference type="InterPro" id="IPR012171">
    <property type="entry name" value="Fatty_acid_desaturase"/>
</dbReference>
<reference evidence="4" key="1">
    <citation type="submission" date="2020-05" db="EMBL/GenBank/DDBJ databases">
        <authorList>
            <person name="Chiriac C."/>
            <person name="Salcher M."/>
            <person name="Ghai R."/>
            <person name="Kavagutti S V."/>
        </authorList>
    </citation>
    <scope>NUCLEOTIDE SEQUENCE</scope>
</reference>
<dbReference type="PANTHER" id="PTHR19353">
    <property type="entry name" value="FATTY ACID DESATURASE 2"/>
    <property type="match status" value="1"/>
</dbReference>
<dbReference type="CDD" id="cd03506">
    <property type="entry name" value="Delta6-FADS-like"/>
    <property type="match status" value="1"/>
</dbReference>
<feature type="domain" description="Fatty acid desaturase" evidence="3">
    <location>
        <begin position="64"/>
        <end position="337"/>
    </location>
</feature>
<proteinExistence type="predicted"/>
<keyword evidence="2" id="KW-1133">Transmembrane helix</keyword>
<feature type="region of interest" description="Disordered" evidence="1">
    <location>
        <begin position="1"/>
        <end position="20"/>
    </location>
</feature>
<dbReference type="InterPro" id="IPR005804">
    <property type="entry name" value="FA_desaturase_dom"/>
</dbReference>
<accession>A0A6J6D446</accession>
<feature type="compositionally biased region" description="Low complexity" evidence="1">
    <location>
        <begin position="1"/>
        <end position="12"/>
    </location>
</feature>
<evidence type="ECO:0000259" key="3">
    <source>
        <dbReference type="Pfam" id="PF00487"/>
    </source>
</evidence>
<dbReference type="AlphaFoldDB" id="A0A6J6D446"/>
<dbReference type="GO" id="GO:0016020">
    <property type="term" value="C:membrane"/>
    <property type="evidence" value="ECO:0007669"/>
    <property type="project" value="TreeGrafter"/>
</dbReference>
<evidence type="ECO:0000256" key="1">
    <source>
        <dbReference type="SAM" id="MobiDB-lite"/>
    </source>
</evidence>
<dbReference type="GO" id="GO:0008610">
    <property type="term" value="P:lipid biosynthetic process"/>
    <property type="evidence" value="ECO:0007669"/>
    <property type="project" value="UniProtKB-ARBA"/>
</dbReference>
<organism evidence="4">
    <name type="scientific">freshwater metagenome</name>
    <dbReference type="NCBI Taxonomy" id="449393"/>
    <lineage>
        <taxon>unclassified sequences</taxon>
        <taxon>metagenomes</taxon>
        <taxon>ecological metagenomes</taxon>
    </lineage>
</organism>
<dbReference type="PANTHER" id="PTHR19353:SF19">
    <property type="entry name" value="DELTA(5) FATTY ACID DESATURASE C-RELATED"/>
    <property type="match status" value="1"/>
</dbReference>
<protein>
    <submittedName>
        <fullName evidence="4">Unannotated protein</fullName>
    </submittedName>
</protein>
<dbReference type="GO" id="GO:0016717">
    <property type="term" value="F:oxidoreductase activity, acting on paired donors, with oxidation of a pair of donors resulting in the reduction of molecular oxygen to two molecules of water"/>
    <property type="evidence" value="ECO:0007669"/>
    <property type="project" value="TreeGrafter"/>
</dbReference>
<evidence type="ECO:0000313" key="4">
    <source>
        <dbReference type="EMBL" id="CAB4558781.1"/>
    </source>
</evidence>
<feature type="transmembrane region" description="Helical" evidence="2">
    <location>
        <begin position="201"/>
        <end position="223"/>
    </location>
</feature>
<gene>
    <name evidence="4" type="ORF">UFOPK1493_01615</name>
</gene>
<keyword evidence="2" id="KW-0472">Membrane</keyword>
<dbReference type="PIRSF" id="PIRSF015921">
    <property type="entry name" value="FA_sphinglp_des"/>
    <property type="match status" value="1"/>
</dbReference>
<name>A0A6J6D446_9ZZZZ</name>
<feature type="transmembrane region" description="Helical" evidence="2">
    <location>
        <begin position="229"/>
        <end position="248"/>
    </location>
</feature>
<dbReference type="Pfam" id="PF00487">
    <property type="entry name" value="FA_desaturase"/>
    <property type="match status" value="1"/>
</dbReference>